<evidence type="ECO:0000256" key="1">
    <source>
        <dbReference type="SAM" id="Phobius"/>
    </source>
</evidence>
<reference evidence="2 3" key="2">
    <citation type="submission" date="2018-06" db="EMBL/GenBank/DDBJ databases">
        <title>Metagenomic assembly of (sub)arctic Cyanobacteria and their associated microbiome from non-axenic cultures.</title>
        <authorList>
            <person name="Baurain D."/>
        </authorList>
    </citation>
    <scope>NUCLEOTIDE SEQUENCE [LARGE SCALE GENOMIC DNA]</scope>
    <source>
        <strain evidence="2">ULC066bin1</strain>
    </source>
</reference>
<protein>
    <submittedName>
        <fullName evidence="2">DUF2834 domain-containing protein</fullName>
    </submittedName>
</protein>
<accession>A0A2W4VZ82</accession>
<organism evidence="2 3">
    <name type="scientific">Pseudanabaena frigida</name>
    <dbReference type="NCBI Taxonomy" id="945775"/>
    <lineage>
        <taxon>Bacteria</taxon>
        <taxon>Bacillati</taxon>
        <taxon>Cyanobacteriota</taxon>
        <taxon>Cyanophyceae</taxon>
        <taxon>Pseudanabaenales</taxon>
        <taxon>Pseudanabaenaceae</taxon>
        <taxon>Pseudanabaena</taxon>
    </lineage>
</organism>
<feature type="transmembrane region" description="Helical" evidence="1">
    <location>
        <begin position="118"/>
        <end position="142"/>
    </location>
</feature>
<feature type="transmembrane region" description="Helical" evidence="1">
    <location>
        <begin position="77"/>
        <end position="98"/>
    </location>
</feature>
<keyword evidence="1" id="KW-0812">Transmembrane</keyword>
<dbReference type="PANTHER" id="PTHR36009">
    <property type="match status" value="1"/>
</dbReference>
<evidence type="ECO:0000313" key="2">
    <source>
        <dbReference type="EMBL" id="PZO37310.1"/>
    </source>
</evidence>
<comment type="caution">
    <text evidence="2">The sequence shown here is derived from an EMBL/GenBank/DDBJ whole genome shotgun (WGS) entry which is preliminary data.</text>
</comment>
<feature type="transmembrane region" description="Helical" evidence="1">
    <location>
        <begin position="154"/>
        <end position="174"/>
    </location>
</feature>
<dbReference type="PANTHER" id="PTHR36009:SF3">
    <property type="entry name" value="TRANSMEMBRANE PROTEIN"/>
    <property type="match status" value="1"/>
</dbReference>
<name>A0A2W4VZ82_9CYAN</name>
<dbReference type="AlphaFoldDB" id="A0A2W4VZ82"/>
<proteinExistence type="predicted"/>
<feature type="transmembrane region" description="Helical" evidence="1">
    <location>
        <begin position="42"/>
        <end position="65"/>
    </location>
</feature>
<dbReference type="Proteomes" id="UP000249467">
    <property type="component" value="Unassembled WGS sequence"/>
</dbReference>
<sequence length="218" mass="24723">MPNKLGFWLIWILFSVYAFIFAPPDRHDTLQLILKLSTGDWQGTNALIVAMFNLMGVFPFIYACMLASDGCGQKVPAWLFASLSFLVGAFALLPYFALREPNPTFIGKKTRLISVLESRWTGIGLAAIAIYFLVYGFANGNWADFIEQWQTSRFIHVMSLDFCMLSLLFPWLLSDDMERRGMTDDRFFTFIALVPLVGALIYLCLRSPLIESEQEATA</sequence>
<reference evidence="2 3" key="1">
    <citation type="submission" date="2018-04" db="EMBL/GenBank/DDBJ databases">
        <authorList>
            <person name="Go L.Y."/>
            <person name="Mitchell J.A."/>
        </authorList>
    </citation>
    <scope>NUCLEOTIDE SEQUENCE [LARGE SCALE GENOMIC DNA]</scope>
    <source>
        <strain evidence="2">ULC066bin1</strain>
    </source>
</reference>
<gene>
    <name evidence="2" type="ORF">DCF19_19215</name>
</gene>
<evidence type="ECO:0000313" key="3">
    <source>
        <dbReference type="Proteomes" id="UP000249467"/>
    </source>
</evidence>
<keyword evidence="1" id="KW-0472">Membrane</keyword>
<dbReference type="EMBL" id="QBML01000032">
    <property type="protein sequence ID" value="PZO37310.1"/>
    <property type="molecule type" value="Genomic_DNA"/>
</dbReference>
<feature type="transmembrane region" description="Helical" evidence="1">
    <location>
        <begin position="186"/>
        <end position="205"/>
    </location>
</feature>
<keyword evidence="1" id="KW-1133">Transmembrane helix</keyword>